<proteinExistence type="predicted"/>
<evidence type="ECO:0000313" key="2">
    <source>
        <dbReference type="Proteomes" id="UP000002255"/>
    </source>
</evidence>
<organism evidence="1 2">
    <name type="scientific">Xylanimonas cellulosilytica (strain DSM 15894 / JCM 12276 / CECT 5975 / KCTC 9989 / LMG 20990 / NBRC 107835 / XIL07)</name>
    <dbReference type="NCBI Taxonomy" id="446471"/>
    <lineage>
        <taxon>Bacteria</taxon>
        <taxon>Bacillati</taxon>
        <taxon>Actinomycetota</taxon>
        <taxon>Actinomycetes</taxon>
        <taxon>Micrococcales</taxon>
        <taxon>Promicromonosporaceae</taxon>
        <taxon>Xylanimonas</taxon>
    </lineage>
</organism>
<reference evidence="1 2" key="1">
    <citation type="journal article" date="2010" name="Stand. Genomic Sci.">
        <title>Complete genome sequence of Xylanimonas cellulosilytica type strain (XIL07).</title>
        <authorList>
            <person name="Foster B."/>
            <person name="Pukall R."/>
            <person name="Abt B."/>
            <person name="Nolan M."/>
            <person name="Glavina Del Rio T."/>
            <person name="Chen F."/>
            <person name="Lucas S."/>
            <person name="Tice H."/>
            <person name="Pitluck S."/>
            <person name="Cheng J.-F."/>
            <person name="Chertkov O."/>
            <person name="Brettin T."/>
            <person name="Han C."/>
            <person name="Detter J.C."/>
            <person name="Bruce D."/>
            <person name="Goodwin L."/>
            <person name="Ivanova N."/>
            <person name="Mavromatis K."/>
            <person name="Pati A."/>
            <person name="Mikhailova N."/>
            <person name="Chen A."/>
            <person name="Palaniappan K."/>
            <person name="Land M."/>
            <person name="Hauser L."/>
            <person name="Chang Y.-J."/>
            <person name="Jeffries C.D."/>
            <person name="Chain P."/>
            <person name="Rohde M."/>
            <person name="Goeker M."/>
            <person name="Bristow J."/>
            <person name="Eisen J.A."/>
            <person name="Markowitz V."/>
            <person name="Hugenholtz P."/>
            <person name="Kyrpides N.C."/>
            <person name="Klenk H.-P."/>
            <person name="Lapidus A."/>
        </authorList>
    </citation>
    <scope>NUCLEOTIDE SEQUENCE [LARGE SCALE GENOMIC DNA]</scope>
    <source>
        <strain evidence="2">DSM 15894 / CECT 5975 / LMG 20990 / XIL07</strain>
        <plasmid evidence="2">Plasmid pXCEL01</plasmid>
    </source>
</reference>
<dbReference type="EMBL" id="CP001822">
    <property type="protein sequence ID" value="ACZ32432.1"/>
    <property type="molecule type" value="Genomic_DNA"/>
</dbReference>
<dbReference type="HOGENOM" id="CLU_3159551_0_0_11"/>
<accession>D1C0W6</accession>
<dbReference type="Proteomes" id="UP000002255">
    <property type="component" value="Plasmid pXCEL01"/>
</dbReference>
<dbReference type="KEGG" id="xce:Xcel_3433"/>
<gene>
    <name evidence="1" type="ORF">Xcel_3433</name>
</gene>
<keyword evidence="1" id="KW-0614">Plasmid</keyword>
<evidence type="ECO:0000313" key="1">
    <source>
        <dbReference type="EMBL" id="ACZ32432.1"/>
    </source>
</evidence>
<keyword evidence="2" id="KW-1185">Reference proteome</keyword>
<geneLocation type="plasmid" evidence="1 2">
    <name>pXCEL01</name>
</geneLocation>
<sequence>MSPTLTTEDIAAVCDADRHTDTTGPDRSTITVAQLEEAYRISHTANAA</sequence>
<protein>
    <submittedName>
        <fullName evidence="1">Uncharacterized protein</fullName>
    </submittedName>
</protein>
<name>D1C0W6_XYLCX</name>
<dbReference type="RefSeq" id="WP_012880172.1">
    <property type="nucleotide sequence ID" value="NC_013531.1"/>
</dbReference>
<dbReference type="AlphaFoldDB" id="D1C0W6"/>